<evidence type="ECO:0000313" key="3">
    <source>
        <dbReference type="Proteomes" id="UP000265566"/>
    </source>
</evidence>
<evidence type="ECO:0000313" key="1">
    <source>
        <dbReference type="EMBL" id="AFK36919.1"/>
    </source>
</evidence>
<gene>
    <name evidence="2" type="ORF">MtrunA17_Chr8g0363141</name>
</gene>
<organism evidence="1">
    <name type="scientific">Medicago truncatula</name>
    <name type="common">Barrel medic</name>
    <name type="synonym">Medicago tribuloides</name>
    <dbReference type="NCBI Taxonomy" id="3880"/>
    <lineage>
        <taxon>Eukaryota</taxon>
        <taxon>Viridiplantae</taxon>
        <taxon>Streptophyta</taxon>
        <taxon>Embryophyta</taxon>
        <taxon>Tracheophyta</taxon>
        <taxon>Spermatophyta</taxon>
        <taxon>Magnoliopsida</taxon>
        <taxon>eudicotyledons</taxon>
        <taxon>Gunneridae</taxon>
        <taxon>Pentapetalae</taxon>
        <taxon>rosids</taxon>
        <taxon>fabids</taxon>
        <taxon>Fabales</taxon>
        <taxon>Fabaceae</taxon>
        <taxon>Papilionoideae</taxon>
        <taxon>50 kb inversion clade</taxon>
        <taxon>NPAAA clade</taxon>
        <taxon>Hologalegina</taxon>
        <taxon>IRL clade</taxon>
        <taxon>Trifolieae</taxon>
        <taxon>Medicago</taxon>
    </lineage>
</organism>
<sequence length="66" mass="7535">MQPIYLFRKLTIEAIAGEVKYNKERQIPQVWGNNTSKTHVMEIQTMDSVVSLITSDTNPSAYMRGC</sequence>
<protein>
    <submittedName>
        <fullName evidence="1">Uncharacterized protein</fullName>
    </submittedName>
</protein>
<dbReference type="EMBL" id="PSQE01000008">
    <property type="protein sequence ID" value="RHN41167.1"/>
    <property type="molecule type" value="Genomic_DNA"/>
</dbReference>
<dbReference type="Gramene" id="rna47458">
    <property type="protein sequence ID" value="RHN41167.1"/>
    <property type="gene ID" value="gene47458"/>
</dbReference>
<evidence type="ECO:0000313" key="2">
    <source>
        <dbReference type="EMBL" id="RHN41167.1"/>
    </source>
</evidence>
<dbReference type="Proteomes" id="UP000265566">
    <property type="component" value="Chromosome 8"/>
</dbReference>
<dbReference type="AlphaFoldDB" id="I3S9H7"/>
<reference evidence="1" key="1">
    <citation type="submission" date="2012-05" db="EMBL/GenBank/DDBJ databases">
        <authorList>
            <person name="Krishnakumar V."/>
            <person name="Cheung F."/>
            <person name="Xiao Y."/>
            <person name="Chan A."/>
            <person name="Moskal W.A."/>
            <person name="Town C.D."/>
        </authorList>
    </citation>
    <scope>NUCLEOTIDE SEQUENCE</scope>
</reference>
<reference evidence="2" key="3">
    <citation type="journal article" date="2018" name="Nat. Plants">
        <title>Whole-genome landscape of Medicago truncatula symbiotic genes.</title>
        <authorList>
            <person name="Pecrix Y."/>
            <person name="Gamas P."/>
            <person name="Carrere S."/>
        </authorList>
    </citation>
    <scope>NUCLEOTIDE SEQUENCE</scope>
    <source>
        <tissue evidence="2">Leaves</tissue>
    </source>
</reference>
<dbReference type="EMBL" id="BT137124">
    <property type="protein sequence ID" value="AFK36919.1"/>
    <property type="molecule type" value="mRNA"/>
</dbReference>
<proteinExistence type="evidence at transcript level"/>
<name>I3S9H7_MEDTR</name>
<reference evidence="3" key="2">
    <citation type="journal article" date="2018" name="Nat. Plants">
        <title>Whole-genome landscape of Medicago truncatula symbiotic genes.</title>
        <authorList>
            <person name="Pecrix Y."/>
            <person name="Staton S.E."/>
            <person name="Sallet E."/>
            <person name="Lelandais-Briere C."/>
            <person name="Moreau S."/>
            <person name="Carrere S."/>
            <person name="Blein T."/>
            <person name="Jardinaud M.F."/>
            <person name="Latrasse D."/>
            <person name="Zouine M."/>
            <person name="Zahm M."/>
            <person name="Kreplak J."/>
            <person name="Mayjonade B."/>
            <person name="Satge C."/>
            <person name="Perez M."/>
            <person name="Cauet S."/>
            <person name="Marande W."/>
            <person name="Chantry-Darmon C."/>
            <person name="Lopez-Roques C."/>
            <person name="Bouchez O."/>
            <person name="Berard A."/>
            <person name="Debelle F."/>
            <person name="Munos S."/>
            <person name="Bendahmane A."/>
            <person name="Berges H."/>
            <person name="Niebel A."/>
            <person name="Buitink J."/>
            <person name="Frugier F."/>
            <person name="Benhamed M."/>
            <person name="Crespi M."/>
            <person name="Gouzy J."/>
            <person name="Gamas P."/>
        </authorList>
    </citation>
    <scope>NUCLEOTIDE SEQUENCE [LARGE SCALE GENOMIC DNA]</scope>
    <source>
        <strain evidence="3">cv. Jemalong A17</strain>
    </source>
</reference>
<accession>I3S9H7</accession>